<dbReference type="Proteomes" id="UP001629113">
    <property type="component" value="Unassembled WGS sequence"/>
</dbReference>
<sequence>MNDTKHPIHGETPFVAVQTHTEREMPRTAHHSNPDPSPPTPPPLPMPAHPHPHHLLLARRKFKIAENETGFWDKFGHAQGAFCEVGNPDRLMIQTAGLQAGPYFFYGSLMDPSMLQEVLGLEALPSLRPAEIVGYSCKMWGQYPALIKGPQGATVRGVVYDVQDREHAVRLASYETKAYRTAPCEISCVDTSEQSPLSGTVFLYAGPLVDLDDGGFDLNIWLQRMGRAKRVDC</sequence>
<dbReference type="InterPro" id="IPR036568">
    <property type="entry name" value="GGCT-like_sf"/>
</dbReference>
<dbReference type="PANTHER" id="PTHR31544:SF4">
    <property type="entry name" value="GAMMA-GLUTAMYLCYCLOTRANSFERASE-RELATED"/>
    <property type="match status" value="1"/>
</dbReference>
<dbReference type="PANTHER" id="PTHR31544">
    <property type="entry name" value="AIG2-LIKE PROTEIN D"/>
    <property type="match status" value="1"/>
</dbReference>
<dbReference type="EMBL" id="JBFCZG010000011">
    <property type="protein sequence ID" value="KAL3417094.1"/>
    <property type="molecule type" value="Genomic_DNA"/>
</dbReference>
<name>A0ABR4P1B3_9HELO</name>
<evidence type="ECO:0000259" key="5">
    <source>
        <dbReference type="Pfam" id="PF06094"/>
    </source>
</evidence>
<protein>
    <recommendedName>
        <fullName evidence="3">Putative gamma-glutamylcyclotransferase</fullName>
    </recommendedName>
</protein>
<evidence type="ECO:0000313" key="7">
    <source>
        <dbReference type="Proteomes" id="UP001629113"/>
    </source>
</evidence>
<reference evidence="6 7" key="1">
    <citation type="submission" date="2024-06" db="EMBL/GenBank/DDBJ databases">
        <title>Complete genome of Phlyctema vagabunda strain 19-DSS-EL-015.</title>
        <authorList>
            <person name="Fiorenzani C."/>
        </authorList>
    </citation>
    <scope>NUCLEOTIDE SEQUENCE [LARGE SCALE GENOMIC DNA]</scope>
    <source>
        <strain evidence="6 7">19-DSS-EL-015</strain>
    </source>
</reference>
<dbReference type="Pfam" id="PF06094">
    <property type="entry name" value="GGACT"/>
    <property type="match status" value="1"/>
</dbReference>
<evidence type="ECO:0000256" key="3">
    <source>
        <dbReference type="ARBA" id="ARBA00030602"/>
    </source>
</evidence>
<evidence type="ECO:0000313" key="6">
    <source>
        <dbReference type="EMBL" id="KAL3417094.1"/>
    </source>
</evidence>
<feature type="domain" description="Gamma-glutamylcyclotransferase AIG2-like" evidence="5">
    <location>
        <begin position="103"/>
        <end position="206"/>
    </location>
</feature>
<dbReference type="Gene3D" id="3.10.490.10">
    <property type="entry name" value="Gamma-glutamyl cyclotransferase-like"/>
    <property type="match status" value="1"/>
</dbReference>
<dbReference type="InterPro" id="IPR013024">
    <property type="entry name" value="GGCT-like"/>
</dbReference>
<gene>
    <name evidence="6" type="ORF">PVAG01_11094</name>
</gene>
<dbReference type="InterPro" id="IPR009288">
    <property type="entry name" value="AIG2-like_dom"/>
</dbReference>
<comment type="similarity">
    <text evidence="1">Belongs to the gamma-glutamylcyclotransferase family.</text>
</comment>
<comment type="caution">
    <text evidence="6">The sequence shown here is derived from an EMBL/GenBank/DDBJ whole genome shotgun (WGS) entry which is preliminary data.</text>
</comment>
<feature type="compositionally biased region" description="Pro residues" evidence="4">
    <location>
        <begin position="35"/>
        <end position="49"/>
    </location>
</feature>
<dbReference type="CDD" id="cd06661">
    <property type="entry name" value="GGCT_like"/>
    <property type="match status" value="1"/>
</dbReference>
<accession>A0ABR4P1B3</accession>
<keyword evidence="7" id="KW-1185">Reference proteome</keyword>
<feature type="region of interest" description="Disordered" evidence="4">
    <location>
        <begin position="22"/>
        <end position="52"/>
    </location>
</feature>
<evidence type="ECO:0000256" key="4">
    <source>
        <dbReference type="SAM" id="MobiDB-lite"/>
    </source>
</evidence>
<dbReference type="InterPro" id="IPR045038">
    <property type="entry name" value="AIG2-like"/>
</dbReference>
<dbReference type="SUPFAM" id="SSF110857">
    <property type="entry name" value="Gamma-glutamyl cyclotransferase-like"/>
    <property type="match status" value="1"/>
</dbReference>
<keyword evidence="2" id="KW-0808">Transferase</keyword>
<evidence type="ECO:0000256" key="2">
    <source>
        <dbReference type="ARBA" id="ARBA00022679"/>
    </source>
</evidence>
<organism evidence="6 7">
    <name type="scientific">Phlyctema vagabunda</name>
    <dbReference type="NCBI Taxonomy" id="108571"/>
    <lineage>
        <taxon>Eukaryota</taxon>
        <taxon>Fungi</taxon>
        <taxon>Dikarya</taxon>
        <taxon>Ascomycota</taxon>
        <taxon>Pezizomycotina</taxon>
        <taxon>Leotiomycetes</taxon>
        <taxon>Helotiales</taxon>
        <taxon>Dermateaceae</taxon>
        <taxon>Phlyctema</taxon>
    </lineage>
</organism>
<proteinExistence type="inferred from homology"/>
<evidence type="ECO:0000256" key="1">
    <source>
        <dbReference type="ARBA" id="ARBA00008861"/>
    </source>
</evidence>